<accession>E9BML8</accession>
<dbReference type="Proteomes" id="UP000008980">
    <property type="component" value="Chromosome 31"/>
</dbReference>
<organism evidence="2 6">
    <name type="scientific">Leishmania donovani</name>
    <dbReference type="NCBI Taxonomy" id="5661"/>
    <lineage>
        <taxon>Eukaryota</taxon>
        <taxon>Discoba</taxon>
        <taxon>Euglenozoa</taxon>
        <taxon>Kinetoplastea</taxon>
        <taxon>Metakinetoplastina</taxon>
        <taxon>Trypanosomatida</taxon>
        <taxon>Trypanosomatidae</taxon>
        <taxon>Leishmaniinae</taxon>
        <taxon>Leishmania</taxon>
    </lineage>
</organism>
<dbReference type="EMBL" id="RHLC01000006">
    <property type="protein sequence ID" value="TPP42683.1"/>
    <property type="molecule type" value="Genomic_DNA"/>
</dbReference>
<dbReference type="Proteomes" id="UP000318447">
    <property type="component" value="Unassembled WGS sequence"/>
</dbReference>
<reference evidence="3" key="2">
    <citation type="submission" date="2011-01" db="EMBL/GenBank/DDBJ databases">
        <authorList>
            <person name="Zhao B.P."/>
            <person name="Ren Z.A."/>
            <person name="Li C.D."/>
        </authorList>
    </citation>
    <scope>NUCLEOTIDE SEQUENCE</scope>
    <source>
        <strain evidence="3">BPK282A1</strain>
    </source>
</reference>
<sequence>MGGLLEKSENRQSRNASKRLRSSSVPRGNDSNDGEPSSSAERLVAPPAGLLTSTVRRYLCLPTTHSRSSKGEKATSLAAQFYLMTVSQAQIPLLCLTLWKEAKLCDGGGFIQRAKVCRF</sequence>
<evidence type="ECO:0000313" key="4">
    <source>
        <dbReference type="EMBL" id="TPP42683.1"/>
    </source>
</evidence>
<dbReference type="EMBL" id="FR799618">
    <property type="protein sequence ID" value="CBZ36496.1"/>
    <property type="molecule type" value="Genomic_DNA"/>
</dbReference>
<gene>
    <name evidence="4" type="ORF">CGC21_11840</name>
    <name evidence="3" type="ORF">LDBPK_310940</name>
    <name evidence="2" type="ORF">LdCL_310015400</name>
</gene>
<dbReference type="EMBL" id="CP029530">
    <property type="protein sequence ID" value="AYU81283.1"/>
    <property type="molecule type" value="Genomic_DNA"/>
</dbReference>
<evidence type="ECO:0000313" key="3">
    <source>
        <dbReference type="EMBL" id="CBZ36496.1"/>
    </source>
</evidence>
<dbReference type="RefSeq" id="XP_003863185.1">
    <property type="nucleotide sequence ID" value="XM_003863137.1"/>
</dbReference>
<dbReference type="GeneID" id="13385905"/>
<evidence type="ECO:0000313" key="6">
    <source>
        <dbReference type="Proteomes" id="UP000274082"/>
    </source>
</evidence>
<evidence type="ECO:0000313" key="5">
    <source>
        <dbReference type="Proteomes" id="UP000008980"/>
    </source>
</evidence>
<evidence type="ECO:0000256" key="1">
    <source>
        <dbReference type="SAM" id="MobiDB-lite"/>
    </source>
</evidence>
<reference evidence="3 5" key="1">
    <citation type="journal article" date="2011" name="Genome Res.">
        <title>Whole genome sequencing of multiple Leishmania donovani clinical isolates provides insights into population structure and mechanisms of drug resistance.</title>
        <authorList>
            <person name="Downing T."/>
            <person name="Imamura H."/>
            <person name="Decuypere S."/>
            <person name="Clark T.G."/>
            <person name="Coombs G.H."/>
            <person name="Cotton J.A."/>
            <person name="Hilley J.D."/>
            <person name="de Doncker S."/>
            <person name="Maes I."/>
            <person name="Mottram J.C."/>
            <person name="Quail M.A."/>
            <person name="Rijal S."/>
            <person name="Sanders M."/>
            <person name="Schonian G."/>
            <person name="Stark O."/>
            <person name="Sundar S."/>
            <person name="Vanaerschot M."/>
            <person name="Hertz-Fowler C."/>
            <person name="Dujardin J.C."/>
            <person name="Berriman M."/>
        </authorList>
    </citation>
    <scope>NUCLEOTIDE SEQUENCE [LARGE SCALE GENOMIC DNA]</scope>
    <source>
        <strain evidence="3 5">BPK282A1</strain>
    </source>
</reference>
<accession>A0A3Q8IIG0</accession>
<name>A0A3Q8IIG0_LEIDO</name>
<dbReference type="AlphaFoldDB" id="A0A3Q8IIG0"/>
<dbReference type="VEuPathDB" id="TriTrypDB:LdCL_310015400"/>
<protein>
    <submittedName>
        <fullName evidence="2">Uncharacterized protein</fullName>
    </submittedName>
</protein>
<dbReference type="OMA" id="TISHAQM"/>
<dbReference type="VEuPathDB" id="TriTrypDB:LDHU3_31.1490"/>
<dbReference type="VEuPathDB" id="TriTrypDB:LdBPK_310940.1"/>
<dbReference type="KEGG" id="ldo:LDBPK_310940"/>
<keyword evidence="6" id="KW-1185">Reference proteome</keyword>
<feature type="region of interest" description="Disordered" evidence="1">
    <location>
        <begin position="1"/>
        <end position="47"/>
    </location>
</feature>
<dbReference type="Proteomes" id="UP000274082">
    <property type="component" value="Chromosome 31"/>
</dbReference>
<feature type="compositionally biased region" description="Basic and acidic residues" evidence="1">
    <location>
        <begin position="1"/>
        <end position="12"/>
    </location>
</feature>
<dbReference type="PANTHER" id="PTHR40744">
    <property type="entry name" value="SODIUM STIBOGLUCONATE RESISTANCE PROTEIN-RELATED"/>
    <property type="match status" value="1"/>
</dbReference>
<reference evidence="5" key="3">
    <citation type="submission" date="2011-02" db="EMBL/GenBank/DDBJ databases">
        <title>Whole genome sequencing of Leishmania donovani clinical lines reveals dynamic variation related to drug resistance.</title>
        <authorList>
            <person name="Downing T."/>
            <person name="Imamura H."/>
            <person name="Sanders M."/>
            <person name="Decuypere S."/>
            <person name="Hertz-Fowler C."/>
            <person name="Clark T.G."/>
            <person name="Rijal S."/>
            <person name="Sundar S."/>
            <person name="Quail M.A."/>
            <person name="De Doncker S."/>
            <person name="Maes I."/>
            <person name="Vanaerschot M."/>
            <person name="Stark O."/>
            <person name="Schonian G."/>
            <person name="Dujardin J.C."/>
            <person name="Berriman M."/>
        </authorList>
    </citation>
    <scope>NUCLEOTIDE SEQUENCE [LARGE SCALE GENOMIC DNA]</scope>
    <source>
        <strain evidence="5">BPK282A1</strain>
    </source>
</reference>
<dbReference type="PANTHER" id="PTHR40744:SF1">
    <property type="entry name" value="SODIUM STIBOGLUCONATE RESISTANCE PROTEIN"/>
    <property type="match status" value="1"/>
</dbReference>
<evidence type="ECO:0000313" key="2">
    <source>
        <dbReference type="EMBL" id="AYU81283.1"/>
    </source>
</evidence>
<dbReference type="OrthoDB" id="10436215at2759"/>
<reference evidence="4" key="5">
    <citation type="submission" date="2019-02" db="EMBL/GenBank/DDBJ databases">
        <title>FDA dAtabase for Regulatory Grade micrObial Sequences (FDA-ARGOS): Supporting development and validation of Infectious Disease Dx tests.</title>
        <authorList>
            <person name="Duncan R."/>
            <person name="Fisher C."/>
            <person name="Tallon L.J."/>
            <person name="Sadzewicz L."/>
            <person name="Sengamalay N."/>
            <person name="Ott S."/>
            <person name="Godinez A."/>
            <person name="Nagaraj S."/>
            <person name="Nadendla S."/>
            <person name="Sichtig H."/>
        </authorList>
    </citation>
    <scope>NUCLEOTIDE SEQUENCE</scope>
    <source>
        <strain evidence="4">FDAARGOS_361</strain>
    </source>
</reference>
<proteinExistence type="predicted"/>
<reference evidence="7" key="6">
    <citation type="submission" date="2019-02" db="EMBL/GenBank/DDBJ databases">
        <title>FDA dAtabase for Regulatory Grade micrObial Sequences (FDA-ARGOS): Supporting development and validation of Infectious Disease Dx tests.</title>
        <authorList>
            <person name="Duncan R."/>
            <person name="Fisher C."/>
            <person name="Tallon L."/>
            <person name="Sadzewicz L."/>
            <person name="Sengamalay N."/>
            <person name="Ott S."/>
            <person name="Godinez A."/>
            <person name="Nagaraj S."/>
            <person name="Vavikolanu K."/>
            <person name="Nadendla S."/>
            <person name="Aluvathingal J."/>
            <person name="Sichtig H."/>
        </authorList>
    </citation>
    <scope>NUCLEOTIDE SEQUENCE [LARGE SCALE GENOMIC DNA]</scope>
    <source>
        <strain evidence="7">FDAARGOS_361</strain>
    </source>
</reference>
<feature type="compositionally biased region" description="Polar residues" evidence="1">
    <location>
        <begin position="22"/>
        <end position="40"/>
    </location>
</feature>
<evidence type="ECO:0000313" key="7">
    <source>
        <dbReference type="Proteomes" id="UP000318447"/>
    </source>
</evidence>
<reference evidence="2 6" key="4">
    <citation type="journal article" date="2018" name="Sci. Rep.">
        <title>A complete Leishmania donovani reference genome identifies novel genetic variations associated with virulence.</title>
        <authorList>
            <person name="Lypaczewski P."/>
            <person name="Hoshizaki J."/>
            <person name="Zhang W.-W."/>
            <person name="McCall L.-I."/>
            <person name="Torcivia-Rodriguez J."/>
            <person name="Simonyan V."/>
            <person name="Kaur A."/>
            <person name="Dewar K."/>
            <person name="Matlashewski G."/>
        </authorList>
    </citation>
    <scope>NUCLEOTIDE SEQUENCE [LARGE SCALE GENOMIC DNA]</scope>
    <source>
        <strain evidence="2 6">LdCL</strain>
    </source>
</reference>